<dbReference type="EMBL" id="CM042013">
    <property type="protein sequence ID" value="KAI3739240.1"/>
    <property type="molecule type" value="Genomic_DNA"/>
</dbReference>
<name>A0ACB9CYB1_CICIN</name>
<accession>A0ACB9CYB1</accession>
<reference evidence="1 2" key="2">
    <citation type="journal article" date="2022" name="Mol. Ecol. Resour.">
        <title>The genomes of chicory, endive, great burdock and yacon provide insights into Asteraceae paleo-polyploidization history and plant inulin production.</title>
        <authorList>
            <person name="Fan W."/>
            <person name="Wang S."/>
            <person name="Wang H."/>
            <person name="Wang A."/>
            <person name="Jiang F."/>
            <person name="Liu H."/>
            <person name="Zhao H."/>
            <person name="Xu D."/>
            <person name="Zhang Y."/>
        </authorList>
    </citation>
    <scope>NUCLEOTIDE SEQUENCE [LARGE SCALE GENOMIC DNA]</scope>
    <source>
        <strain evidence="2">cv. Punajuju</strain>
        <tissue evidence="1">Leaves</tissue>
    </source>
</reference>
<protein>
    <submittedName>
        <fullName evidence="1">Uncharacterized protein</fullName>
    </submittedName>
</protein>
<gene>
    <name evidence="1" type="ORF">L2E82_29639</name>
</gene>
<dbReference type="Proteomes" id="UP001055811">
    <property type="component" value="Linkage Group LG05"/>
</dbReference>
<proteinExistence type="predicted"/>
<organism evidence="1 2">
    <name type="scientific">Cichorium intybus</name>
    <name type="common">Chicory</name>
    <dbReference type="NCBI Taxonomy" id="13427"/>
    <lineage>
        <taxon>Eukaryota</taxon>
        <taxon>Viridiplantae</taxon>
        <taxon>Streptophyta</taxon>
        <taxon>Embryophyta</taxon>
        <taxon>Tracheophyta</taxon>
        <taxon>Spermatophyta</taxon>
        <taxon>Magnoliopsida</taxon>
        <taxon>eudicotyledons</taxon>
        <taxon>Gunneridae</taxon>
        <taxon>Pentapetalae</taxon>
        <taxon>asterids</taxon>
        <taxon>campanulids</taxon>
        <taxon>Asterales</taxon>
        <taxon>Asteraceae</taxon>
        <taxon>Cichorioideae</taxon>
        <taxon>Cichorieae</taxon>
        <taxon>Cichoriinae</taxon>
        <taxon>Cichorium</taxon>
    </lineage>
</organism>
<comment type="caution">
    <text evidence="1">The sequence shown here is derived from an EMBL/GenBank/DDBJ whole genome shotgun (WGS) entry which is preliminary data.</text>
</comment>
<sequence length="140" mass="15830">MTNTRKGFLFYFVLFFKILNLIQHYAMLLVENGVLIDALFDTDDGSFDSRSFFRELQLSSSSLMPREEAFSSLCPLTRRSLTLLSPLMPQRSSAVSCSHRPSSGKTLSPFLTKWENLVLGASFEIGFEPKLMNPLYSISS</sequence>
<keyword evidence="2" id="KW-1185">Reference proteome</keyword>
<reference evidence="2" key="1">
    <citation type="journal article" date="2022" name="Mol. Ecol. Resour.">
        <title>The genomes of chicory, endive, great burdock and yacon provide insights into Asteraceae palaeo-polyploidization history and plant inulin production.</title>
        <authorList>
            <person name="Fan W."/>
            <person name="Wang S."/>
            <person name="Wang H."/>
            <person name="Wang A."/>
            <person name="Jiang F."/>
            <person name="Liu H."/>
            <person name="Zhao H."/>
            <person name="Xu D."/>
            <person name="Zhang Y."/>
        </authorList>
    </citation>
    <scope>NUCLEOTIDE SEQUENCE [LARGE SCALE GENOMIC DNA]</scope>
    <source>
        <strain evidence="2">cv. Punajuju</strain>
    </source>
</reference>
<evidence type="ECO:0000313" key="1">
    <source>
        <dbReference type="EMBL" id="KAI3739240.1"/>
    </source>
</evidence>
<evidence type="ECO:0000313" key="2">
    <source>
        <dbReference type="Proteomes" id="UP001055811"/>
    </source>
</evidence>